<dbReference type="PANTHER" id="PTHR30032:SF4">
    <property type="entry name" value="AMIDASE ENHANCER"/>
    <property type="match status" value="1"/>
</dbReference>
<dbReference type="GO" id="GO:0030435">
    <property type="term" value="P:sporulation resulting in formation of a cellular spore"/>
    <property type="evidence" value="ECO:0007669"/>
    <property type="project" value="InterPro"/>
</dbReference>
<dbReference type="NCBIfam" id="TIGR02669">
    <property type="entry name" value="SpoIID_LytB"/>
    <property type="match status" value="1"/>
</dbReference>
<dbReference type="Proteomes" id="UP000316330">
    <property type="component" value="Unassembled WGS sequence"/>
</dbReference>
<proteinExistence type="predicted"/>
<keyword evidence="1" id="KW-0812">Transmembrane</keyword>
<dbReference type="PANTHER" id="PTHR30032">
    <property type="entry name" value="N-ACETYLMURAMOYL-L-ALANINE AMIDASE-RELATED"/>
    <property type="match status" value="1"/>
</dbReference>
<name>A0A559JB45_9BACL</name>
<dbReference type="Pfam" id="PF08486">
    <property type="entry name" value="SpoIID"/>
    <property type="match status" value="1"/>
</dbReference>
<accession>A0A559JB45</accession>
<dbReference type="GO" id="GO:0030288">
    <property type="term" value="C:outer membrane-bounded periplasmic space"/>
    <property type="evidence" value="ECO:0007669"/>
    <property type="project" value="TreeGrafter"/>
</dbReference>
<reference evidence="3 4" key="1">
    <citation type="submission" date="2019-07" db="EMBL/GenBank/DDBJ databases">
        <authorList>
            <person name="Kim J."/>
        </authorList>
    </citation>
    <scope>NUCLEOTIDE SEQUENCE [LARGE SCALE GENOMIC DNA]</scope>
    <source>
        <strain evidence="3 4">G13</strain>
    </source>
</reference>
<dbReference type="RefSeq" id="WP_144705500.1">
    <property type="nucleotide sequence ID" value="NZ_VNJJ01000013.1"/>
</dbReference>
<feature type="domain" description="Sporulation stage II protein D amidase enhancer LytB N-terminal" evidence="2">
    <location>
        <begin position="85"/>
        <end position="186"/>
    </location>
</feature>
<gene>
    <name evidence="3" type="primary">spoIID</name>
    <name evidence="3" type="ORF">FPZ45_19265</name>
</gene>
<dbReference type="InterPro" id="IPR013693">
    <property type="entry name" value="SpoIID/LytB_N"/>
</dbReference>
<sequence>MRKSAGLGAPIWIGFAIGIGLAIGLWSSIHRENGDRRSGAVLSQEDARMEVMPVASQEAAMDDSPISVSDDYHEPDIRVYLADEHRVEMVPLETYVQGVIAGEMPLEFHPAALEAQAIAARTYVVRRLWLHDRSGVPVGGADVTNTQDNQIYRSLAEMKELQEKDGDGWLKAKEAVKSTEGEIITYGGEPIEALFFSTSNGYTENSEEVFSAKLPYLRSVESPWDKAESPRAQETVEMKLADFYDKLGVDSIAAGKSAGRTQPIRILAWTEGRRVKELLAGDRKFSGVEVRKRLGLRSAAFDWKVTGDDLILTVYGSGHGVGMSQWGAEGLAKSGKSSHQILEHYYIDARIEQVSKLVKRSGNAF</sequence>
<protein>
    <submittedName>
        <fullName evidence="3">Stage II sporulation protein D</fullName>
    </submittedName>
</protein>
<dbReference type="EMBL" id="VNJJ01000013">
    <property type="protein sequence ID" value="TVX97098.1"/>
    <property type="molecule type" value="Genomic_DNA"/>
</dbReference>
<dbReference type="OrthoDB" id="9794671at2"/>
<dbReference type="NCBIfam" id="TIGR02870">
    <property type="entry name" value="spore_II_D"/>
    <property type="match status" value="1"/>
</dbReference>
<comment type="caution">
    <text evidence="3">The sequence shown here is derived from an EMBL/GenBank/DDBJ whole genome shotgun (WGS) entry which is preliminary data.</text>
</comment>
<evidence type="ECO:0000313" key="4">
    <source>
        <dbReference type="Proteomes" id="UP000316330"/>
    </source>
</evidence>
<keyword evidence="4" id="KW-1185">Reference proteome</keyword>
<dbReference type="InterPro" id="IPR013486">
    <property type="entry name" value="SpoIID/LytB"/>
</dbReference>
<keyword evidence="1" id="KW-1133">Transmembrane helix</keyword>
<evidence type="ECO:0000313" key="3">
    <source>
        <dbReference type="EMBL" id="TVX97098.1"/>
    </source>
</evidence>
<evidence type="ECO:0000259" key="2">
    <source>
        <dbReference type="Pfam" id="PF08486"/>
    </source>
</evidence>
<keyword evidence="1" id="KW-0472">Membrane</keyword>
<organism evidence="3 4">
    <name type="scientific">Cohnella terricola</name>
    <dbReference type="NCBI Taxonomy" id="1289167"/>
    <lineage>
        <taxon>Bacteria</taxon>
        <taxon>Bacillati</taxon>
        <taxon>Bacillota</taxon>
        <taxon>Bacilli</taxon>
        <taxon>Bacillales</taxon>
        <taxon>Paenibacillaceae</taxon>
        <taxon>Cohnella</taxon>
    </lineage>
</organism>
<feature type="transmembrane region" description="Helical" evidence="1">
    <location>
        <begin position="7"/>
        <end position="29"/>
    </location>
</feature>
<dbReference type="InterPro" id="IPR051922">
    <property type="entry name" value="Bact_Sporulation_Assoc"/>
</dbReference>
<dbReference type="InterPro" id="IPR014225">
    <property type="entry name" value="Spore_II_D_firmicutes"/>
</dbReference>
<dbReference type="AlphaFoldDB" id="A0A559JB45"/>
<evidence type="ECO:0000256" key="1">
    <source>
        <dbReference type="SAM" id="Phobius"/>
    </source>
</evidence>